<keyword evidence="4 5" id="KW-0472">Membrane</keyword>
<dbReference type="PANTHER" id="PTHR43483:SF3">
    <property type="entry name" value="MEMBRANE TRANSPORTER PROTEIN HI_0806-RELATED"/>
    <property type="match status" value="1"/>
</dbReference>
<keyword evidence="2 5" id="KW-0812">Transmembrane</keyword>
<feature type="transmembrane region" description="Helical" evidence="5">
    <location>
        <begin position="143"/>
        <end position="164"/>
    </location>
</feature>
<evidence type="ECO:0000256" key="4">
    <source>
        <dbReference type="ARBA" id="ARBA00023136"/>
    </source>
</evidence>
<dbReference type="PANTHER" id="PTHR43483">
    <property type="entry name" value="MEMBRANE TRANSPORTER PROTEIN HI_0806-RELATED"/>
    <property type="match status" value="1"/>
</dbReference>
<dbReference type="GO" id="GO:0005886">
    <property type="term" value="C:plasma membrane"/>
    <property type="evidence" value="ECO:0007669"/>
    <property type="project" value="UniProtKB-SubCell"/>
</dbReference>
<feature type="transmembrane region" description="Helical" evidence="5">
    <location>
        <begin position="254"/>
        <end position="272"/>
    </location>
</feature>
<accession>A0A934IQX4</accession>
<evidence type="ECO:0000313" key="7">
    <source>
        <dbReference type="Proteomes" id="UP000609531"/>
    </source>
</evidence>
<feature type="transmembrane region" description="Helical" evidence="5">
    <location>
        <begin position="12"/>
        <end position="41"/>
    </location>
</feature>
<feature type="transmembrane region" description="Helical" evidence="5">
    <location>
        <begin position="184"/>
        <end position="206"/>
    </location>
</feature>
<evidence type="ECO:0000256" key="2">
    <source>
        <dbReference type="ARBA" id="ARBA00022692"/>
    </source>
</evidence>
<proteinExistence type="inferred from homology"/>
<protein>
    <recommendedName>
        <fullName evidence="5">Probable membrane transporter protein</fullName>
    </recommendedName>
</protein>
<feature type="transmembrane region" description="Helical" evidence="5">
    <location>
        <begin position="86"/>
        <end position="106"/>
    </location>
</feature>
<organism evidence="6 7">
    <name type="scientific">Acuticoccus mangrovi</name>
    <dbReference type="NCBI Taxonomy" id="2796142"/>
    <lineage>
        <taxon>Bacteria</taxon>
        <taxon>Pseudomonadati</taxon>
        <taxon>Pseudomonadota</taxon>
        <taxon>Alphaproteobacteria</taxon>
        <taxon>Hyphomicrobiales</taxon>
        <taxon>Amorphaceae</taxon>
        <taxon>Acuticoccus</taxon>
    </lineage>
</organism>
<feature type="transmembrane region" description="Helical" evidence="5">
    <location>
        <begin position="112"/>
        <end position="131"/>
    </location>
</feature>
<feature type="transmembrane region" description="Helical" evidence="5">
    <location>
        <begin position="218"/>
        <end position="242"/>
    </location>
</feature>
<comment type="caution">
    <text evidence="6">The sequence shown here is derived from an EMBL/GenBank/DDBJ whole genome shotgun (WGS) entry which is preliminary data.</text>
</comment>
<sequence>MDNMTQILELAVALLLAGAVTGILAGVFGVGGGAITVPVLFEAFTFTGVADEVRMPLAVGTSLAVIIPTSIRSARAHARRGAVDRDVLKIWAVPLMAGVIIGAGVARYAPPLVFQIAFIIVAVIVSVKLLFGRQSWKISDTMPARPFVAAMGSVVGLLSALMGVGGGSLSTLILTLYGRPIHTAVATSAGVGVIISIPGAIGYVLAGWGQPNLPPDAIGYVSLIGFALVVPATLITAPIGAALAHQLPRRALEISFGLFLTLVSIRFIVAAFS</sequence>
<comment type="similarity">
    <text evidence="5">Belongs to the 4-toluene sulfonate uptake permease (TSUP) (TC 2.A.102) family.</text>
</comment>
<keyword evidence="7" id="KW-1185">Reference proteome</keyword>
<keyword evidence="3 5" id="KW-1133">Transmembrane helix</keyword>
<evidence type="ECO:0000256" key="3">
    <source>
        <dbReference type="ARBA" id="ARBA00022989"/>
    </source>
</evidence>
<reference evidence="6" key="1">
    <citation type="submission" date="2020-12" db="EMBL/GenBank/DDBJ databases">
        <title>Bacterial taxonomy.</title>
        <authorList>
            <person name="Pan X."/>
        </authorList>
    </citation>
    <scope>NUCLEOTIDE SEQUENCE</scope>
    <source>
        <strain evidence="6">B2012</strain>
    </source>
</reference>
<name>A0A934IQX4_9HYPH</name>
<evidence type="ECO:0000313" key="6">
    <source>
        <dbReference type="EMBL" id="MBJ3776978.1"/>
    </source>
</evidence>
<dbReference type="Proteomes" id="UP000609531">
    <property type="component" value="Unassembled WGS sequence"/>
</dbReference>
<dbReference type="RefSeq" id="WP_198882866.1">
    <property type="nucleotide sequence ID" value="NZ_JAEKJA010000011.1"/>
</dbReference>
<keyword evidence="5" id="KW-1003">Cell membrane</keyword>
<dbReference type="InterPro" id="IPR002781">
    <property type="entry name" value="TM_pro_TauE-like"/>
</dbReference>
<comment type="subcellular location">
    <subcellularLocation>
        <location evidence="5">Cell membrane</location>
        <topology evidence="5">Multi-pass membrane protein</topology>
    </subcellularLocation>
    <subcellularLocation>
        <location evidence="1">Membrane</location>
        <topology evidence="1">Multi-pass membrane protein</topology>
    </subcellularLocation>
</comment>
<evidence type="ECO:0000256" key="5">
    <source>
        <dbReference type="RuleBase" id="RU363041"/>
    </source>
</evidence>
<evidence type="ECO:0000256" key="1">
    <source>
        <dbReference type="ARBA" id="ARBA00004141"/>
    </source>
</evidence>
<dbReference type="EMBL" id="JAEKJA010000011">
    <property type="protein sequence ID" value="MBJ3776978.1"/>
    <property type="molecule type" value="Genomic_DNA"/>
</dbReference>
<gene>
    <name evidence="6" type="ORF">JCR33_14825</name>
</gene>
<feature type="transmembrane region" description="Helical" evidence="5">
    <location>
        <begin position="53"/>
        <end position="74"/>
    </location>
</feature>
<dbReference type="Pfam" id="PF01925">
    <property type="entry name" value="TauE"/>
    <property type="match status" value="1"/>
</dbReference>
<dbReference type="AlphaFoldDB" id="A0A934IQX4"/>